<protein>
    <submittedName>
        <fullName evidence="3">DNA-damage-inducible protein D</fullName>
    </submittedName>
</protein>
<reference evidence="4" key="1">
    <citation type="submission" date="2017-01" db="EMBL/GenBank/DDBJ databases">
        <title>Genome Analysis of Deinococcus marmoris KOPRI26562.</title>
        <authorList>
            <person name="Kim J.H."/>
            <person name="Oh H.-M."/>
        </authorList>
    </citation>
    <scope>NUCLEOTIDE SEQUENCE [LARGE SCALE GENOMIC DNA]</scope>
    <source>
        <strain evidence="4">PAMC 26633</strain>
    </source>
</reference>
<feature type="compositionally biased region" description="Basic residues" evidence="1">
    <location>
        <begin position="63"/>
        <end position="76"/>
    </location>
</feature>
<evidence type="ECO:0000313" key="3">
    <source>
        <dbReference type="EMBL" id="OXC77574.1"/>
    </source>
</evidence>
<evidence type="ECO:0000256" key="1">
    <source>
        <dbReference type="SAM" id="MobiDB-lite"/>
    </source>
</evidence>
<gene>
    <name evidence="3" type="ORF">BSU04_16140</name>
</gene>
<dbReference type="EMBL" id="MTHB01000100">
    <property type="protein sequence ID" value="OXC77574.1"/>
    <property type="molecule type" value="Genomic_DNA"/>
</dbReference>
<keyword evidence="2" id="KW-0472">Membrane</keyword>
<evidence type="ECO:0000256" key="2">
    <source>
        <dbReference type="SAM" id="Phobius"/>
    </source>
</evidence>
<comment type="caution">
    <text evidence="3">The sequence shown here is derived from an EMBL/GenBank/DDBJ whole genome shotgun (WGS) entry which is preliminary data.</text>
</comment>
<keyword evidence="2" id="KW-1133">Transmembrane helix</keyword>
<evidence type="ECO:0000313" key="4">
    <source>
        <dbReference type="Proteomes" id="UP000214720"/>
    </source>
</evidence>
<dbReference type="InterPro" id="IPR022236">
    <property type="entry name" value="DUF3761"/>
</dbReference>
<dbReference type="eggNOG" id="COG3645">
    <property type="taxonomic scope" value="Bacteria"/>
</dbReference>
<feature type="compositionally biased region" description="Basic and acidic residues" evidence="1">
    <location>
        <begin position="114"/>
        <end position="127"/>
    </location>
</feature>
<sequence>MGDLGSGSQREVDDIMLTRYACYLAAQNGDPKKHEIAFAQTYFAVQTRRAELDHQCGDPGQPRAKHSRSSCPKQKHMTTRFYRRTASILLAAALALNGSAAFAYAYSAPNESDLDNHQTYRNHDGDTVHSPAHSRSGEAPDGATAQLRDGTWSFSRHRSGTCSRHGGVAAWR</sequence>
<proteinExistence type="predicted"/>
<feature type="region of interest" description="Disordered" evidence="1">
    <location>
        <begin position="114"/>
        <end position="145"/>
    </location>
</feature>
<dbReference type="Proteomes" id="UP000214720">
    <property type="component" value="Unassembled WGS sequence"/>
</dbReference>
<accession>A0A226X2B7</accession>
<dbReference type="Pfam" id="PF12587">
    <property type="entry name" value="DUF3761"/>
    <property type="match status" value="1"/>
</dbReference>
<keyword evidence="2" id="KW-0812">Transmembrane</keyword>
<feature type="transmembrane region" description="Helical" evidence="2">
    <location>
        <begin position="85"/>
        <end position="106"/>
    </location>
</feature>
<feature type="region of interest" description="Disordered" evidence="1">
    <location>
        <begin position="55"/>
        <end position="76"/>
    </location>
</feature>
<name>A0A226X2B7_CABSO</name>
<organism evidence="3 4">
    <name type="scientific">Caballeronia sordidicola</name>
    <name type="common">Burkholderia sordidicola</name>
    <dbReference type="NCBI Taxonomy" id="196367"/>
    <lineage>
        <taxon>Bacteria</taxon>
        <taxon>Pseudomonadati</taxon>
        <taxon>Pseudomonadota</taxon>
        <taxon>Betaproteobacteria</taxon>
        <taxon>Burkholderiales</taxon>
        <taxon>Burkholderiaceae</taxon>
        <taxon>Caballeronia</taxon>
    </lineage>
</organism>
<dbReference type="AlphaFoldDB" id="A0A226X2B7"/>